<name>A0ABR7G771_9FIRM</name>
<organism evidence="1 2">
    <name type="scientific">Ruminococcus hominis</name>
    <dbReference type="NCBI Taxonomy" id="2763065"/>
    <lineage>
        <taxon>Bacteria</taxon>
        <taxon>Bacillati</taxon>
        <taxon>Bacillota</taxon>
        <taxon>Clostridia</taxon>
        <taxon>Eubacteriales</taxon>
        <taxon>Oscillospiraceae</taxon>
        <taxon>Ruminococcus</taxon>
    </lineage>
</organism>
<keyword evidence="2" id="KW-1185">Reference proteome</keyword>
<dbReference type="Proteomes" id="UP000631576">
    <property type="component" value="Unassembled WGS sequence"/>
</dbReference>
<gene>
    <name evidence="1" type="ORF">H8S40_06835</name>
</gene>
<accession>A0ABR7G771</accession>
<evidence type="ECO:0000313" key="1">
    <source>
        <dbReference type="EMBL" id="MBC5683284.1"/>
    </source>
</evidence>
<dbReference type="RefSeq" id="WP_022076082.1">
    <property type="nucleotide sequence ID" value="NZ_JACOPE010000001.1"/>
</dbReference>
<sequence>MRAKQKQDQLKNKITSVTGMPDEVILGASVINILGYHKLYIENYRGILEYTSCLIRIQTKQTQIRVVGKKLKIEYYTNLEMKITGDICSIEFCK</sequence>
<reference evidence="1 2" key="1">
    <citation type="submission" date="2020-08" db="EMBL/GenBank/DDBJ databases">
        <title>Genome public.</title>
        <authorList>
            <person name="Liu C."/>
            <person name="Sun Q."/>
        </authorList>
    </citation>
    <scope>NUCLEOTIDE SEQUENCE [LARGE SCALE GENOMIC DNA]</scope>
    <source>
        <strain evidence="1 2">NSJ-13</strain>
    </source>
</reference>
<evidence type="ECO:0000313" key="2">
    <source>
        <dbReference type="Proteomes" id="UP000631576"/>
    </source>
</evidence>
<dbReference type="Pfam" id="PF07873">
    <property type="entry name" value="YabP"/>
    <property type="match status" value="1"/>
</dbReference>
<protein>
    <submittedName>
        <fullName evidence="1">YabP/YqfC family sporulation protein</fullName>
    </submittedName>
</protein>
<comment type="caution">
    <text evidence="1">The sequence shown here is derived from an EMBL/GenBank/DDBJ whole genome shotgun (WGS) entry which is preliminary data.</text>
</comment>
<dbReference type="InterPro" id="IPR022476">
    <property type="entry name" value="Spore_YabP/YqfC"/>
</dbReference>
<dbReference type="EMBL" id="JACOPE010000001">
    <property type="protein sequence ID" value="MBC5683284.1"/>
    <property type="molecule type" value="Genomic_DNA"/>
</dbReference>
<proteinExistence type="predicted"/>